<gene>
    <name evidence="5" type="ORF">GCU85_00815</name>
</gene>
<dbReference type="AlphaFoldDB" id="A0A6N7ETK4"/>
<evidence type="ECO:0000256" key="3">
    <source>
        <dbReference type="SAM" id="Phobius"/>
    </source>
</evidence>
<comment type="catalytic activity">
    <reaction evidence="2">
        <text>IMP + diphosphate = hypoxanthine + 5-phospho-alpha-D-ribose 1-diphosphate</text>
        <dbReference type="Rhea" id="RHEA:17973"/>
        <dbReference type="ChEBI" id="CHEBI:17368"/>
        <dbReference type="ChEBI" id="CHEBI:33019"/>
        <dbReference type="ChEBI" id="CHEBI:58017"/>
        <dbReference type="ChEBI" id="CHEBI:58053"/>
        <dbReference type="EC" id="2.4.2.8"/>
    </reaction>
    <physiologicalReaction direction="right-to-left" evidence="2">
        <dbReference type="Rhea" id="RHEA:17975"/>
    </physiologicalReaction>
</comment>
<name>A0A6N7ETK4_9GAMM</name>
<keyword evidence="5" id="KW-0328">Glycosyltransferase</keyword>
<feature type="transmembrane region" description="Helical" evidence="3">
    <location>
        <begin position="42"/>
        <end position="64"/>
    </location>
</feature>
<dbReference type="Gene3D" id="3.40.50.2020">
    <property type="match status" value="1"/>
</dbReference>
<dbReference type="PANTHER" id="PTHR43340">
    <property type="entry name" value="HYPOXANTHINE-GUANINE PHOSPHORIBOSYLTRANSFERASE"/>
    <property type="match status" value="1"/>
</dbReference>
<dbReference type="NCBIfam" id="NF006605">
    <property type="entry name" value="PRK09162.1"/>
    <property type="match status" value="1"/>
</dbReference>
<dbReference type="GO" id="GO:0000287">
    <property type="term" value="F:magnesium ion binding"/>
    <property type="evidence" value="ECO:0007669"/>
    <property type="project" value="TreeGrafter"/>
</dbReference>
<feature type="domain" description="Phosphoribosyltransferase" evidence="4">
    <location>
        <begin position="25"/>
        <end position="156"/>
    </location>
</feature>
<keyword evidence="3" id="KW-1133">Transmembrane helix</keyword>
<dbReference type="InterPro" id="IPR050408">
    <property type="entry name" value="HGPRT"/>
</dbReference>
<dbReference type="GO" id="GO:0032264">
    <property type="term" value="P:IMP salvage"/>
    <property type="evidence" value="ECO:0007669"/>
    <property type="project" value="TreeGrafter"/>
</dbReference>
<dbReference type="Pfam" id="PF00156">
    <property type="entry name" value="Pribosyltran"/>
    <property type="match status" value="1"/>
</dbReference>
<dbReference type="GO" id="GO:0005829">
    <property type="term" value="C:cytosol"/>
    <property type="evidence" value="ECO:0007669"/>
    <property type="project" value="TreeGrafter"/>
</dbReference>
<dbReference type="CDD" id="cd06223">
    <property type="entry name" value="PRTases_typeI"/>
    <property type="match status" value="1"/>
</dbReference>
<sequence length="189" mass="21259">MKNQRVSSETLEDVLNQSECLITEPTILAAYDKLAAMLNLHYATLNPIILVVLNGGLIPAGHLLTRLSFFHRMDYIHATRYQDNIGTQELIWKAEPDLPLKDEHVLLVDDIFDEGITLKSIVNVLKNAAPASIKTCCLLDKQHDRKVADFQVDFIGTGVDDKYIYGCGMDYHGYLRHLPGIYALKSTDD</sequence>
<evidence type="ECO:0000313" key="5">
    <source>
        <dbReference type="EMBL" id="MPV85273.1"/>
    </source>
</evidence>
<dbReference type="InterPro" id="IPR029057">
    <property type="entry name" value="PRTase-like"/>
</dbReference>
<dbReference type="EC" id="2.4.2.8" evidence="5"/>
<protein>
    <submittedName>
        <fullName evidence="5">Hypoxanthine-guanine phosphoribosyltransferase</fullName>
        <ecNumber evidence="5">2.4.2.8</ecNumber>
    </submittedName>
</protein>
<organism evidence="5 6">
    <name type="scientific">Ostreibacterium oceani</name>
    <dbReference type="NCBI Taxonomy" id="2654998"/>
    <lineage>
        <taxon>Bacteria</taxon>
        <taxon>Pseudomonadati</taxon>
        <taxon>Pseudomonadota</taxon>
        <taxon>Gammaproteobacteria</taxon>
        <taxon>Cardiobacteriales</taxon>
        <taxon>Ostreibacteriaceae</taxon>
        <taxon>Ostreibacterium</taxon>
    </lineage>
</organism>
<keyword evidence="3" id="KW-0812">Transmembrane</keyword>
<dbReference type="GO" id="GO:0046100">
    <property type="term" value="P:hypoxanthine metabolic process"/>
    <property type="evidence" value="ECO:0007669"/>
    <property type="project" value="TreeGrafter"/>
</dbReference>
<keyword evidence="3" id="KW-0472">Membrane</keyword>
<comment type="caution">
    <text evidence="5">The sequence shown here is derived from an EMBL/GenBank/DDBJ whole genome shotgun (WGS) entry which is preliminary data.</text>
</comment>
<dbReference type="InParanoid" id="A0A6N7ETK4"/>
<dbReference type="GO" id="GO:0032263">
    <property type="term" value="P:GMP salvage"/>
    <property type="evidence" value="ECO:0007669"/>
    <property type="project" value="TreeGrafter"/>
</dbReference>
<dbReference type="RefSeq" id="WP_152808363.1">
    <property type="nucleotide sequence ID" value="NZ_WHNW01000001.1"/>
</dbReference>
<dbReference type="SUPFAM" id="SSF53271">
    <property type="entry name" value="PRTase-like"/>
    <property type="match status" value="1"/>
</dbReference>
<keyword evidence="6" id="KW-1185">Reference proteome</keyword>
<comment type="catalytic activity">
    <reaction evidence="1">
        <text>GMP + diphosphate = guanine + 5-phospho-alpha-D-ribose 1-diphosphate</text>
        <dbReference type="Rhea" id="RHEA:25424"/>
        <dbReference type="ChEBI" id="CHEBI:16235"/>
        <dbReference type="ChEBI" id="CHEBI:33019"/>
        <dbReference type="ChEBI" id="CHEBI:58017"/>
        <dbReference type="ChEBI" id="CHEBI:58115"/>
        <dbReference type="EC" id="2.4.2.8"/>
    </reaction>
    <physiologicalReaction direction="right-to-left" evidence="1">
        <dbReference type="Rhea" id="RHEA:25426"/>
    </physiologicalReaction>
</comment>
<reference evidence="5 6" key="1">
    <citation type="submission" date="2019-10" db="EMBL/GenBank/DDBJ databases">
        <title>Cardiobacteriales fam. a chemoheterotrophic member of the order Cardiobacteriales, and proposal of Cardiobacteriales fam. nov.</title>
        <authorList>
            <person name="Wang C."/>
        </authorList>
    </citation>
    <scope>NUCLEOTIDE SEQUENCE [LARGE SCALE GENOMIC DNA]</scope>
    <source>
        <strain evidence="5 6">ML27</strain>
    </source>
</reference>
<dbReference type="EMBL" id="WHNW01000001">
    <property type="protein sequence ID" value="MPV85273.1"/>
    <property type="molecule type" value="Genomic_DNA"/>
</dbReference>
<evidence type="ECO:0000256" key="1">
    <source>
        <dbReference type="ARBA" id="ARBA00048811"/>
    </source>
</evidence>
<evidence type="ECO:0000259" key="4">
    <source>
        <dbReference type="Pfam" id="PF00156"/>
    </source>
</evidence>
<dbReference type="GO" id="GO:0004422">
    <property type="term" value="F:hypoxanthine phosphoribosyltransferase activity"/>
    <property type="evidence" value="ECO:0007669"/>
    <property type="project" value="TreeGrafter"/>
</dbReference>
<dbReference type="PANTHER" id="PTHR43340:SF1">
    <property type="entry name" value="HYPOXANTHINE PHOSPHORIBOSYLTRANSFERASE"/>
    <property type="match status" value="1"/>
</dbReference>
<keyword evidence="5" id="KW-0808">Transferase</keyword>
<proteinExistence type="predicted"/>
<dbReference type="InterPro" id="IPR000836">
    <property type="entry name" value="PRTase_dom"/>
</dbReference>
<dbReference type="Proteomes" id="UP000471298">
    <property type="component" value="Unassembled WGS sequence"/>
</dbReference>
<dbReference type="FunCoup" id="A0A6N7ETK4">
    <property type="interactions" value="422"/>
</dbReference>
<accession>A0A6N7ETK4</accession>
<dbReference type="GO" id="GO:0006178">
    <property type="term" value="P:guanine salvage"/>
    <property type="evidence" value="ECO:0007669"/>
    <property type="project" value="TreeGrafter"/>
</dbReference>
<evidence type="ECO:0000256" key="2">
    <source>
        <dbReference type="ARBA" id="ARBA00049402"/>
    </source>
</evidence>
<evidence type="ECO:0000313" key="6">
    <source>
        <dbReference type="Proteomes" id="UP000471298"/>
    </source>
</evidence>